<evidence type="ECO:0000256" key="6">
    <source>
        <dbReference type="ARBA" id="ARBA00051150"/>
    </source>
</evidence>
<dbReference type="PROSITE" id="PS00161">
    <property type="entry name" value="ISOCITRATE_LYASE"/>
    <property type="match status" value="1"/>
</dbReference>
<dbReference type="UniPathway" id="UPA00946"/>
<dbReference type="RefSeq" id="WP_184392461.1">
    <property type="nucleotide sequence ID" value="NZ_BAAAJD010000187.1"/>
</dbReference>
<evidence type="ECO:0000256" key="4">
    <source>
        <dbReference type="ARBA" id="ARBA00022842"/>
    </source>
</evidence>
<comment type="similarity">
    <text evidence="2 8">Belongs to the isocitrate lyase/PEP mutase superfamily. Methylisocitrate lyase family.</text>
</comment>
<keyword evidence="4" id="KW-0460">Magnesium</keyword>
<keyword evidence="5 8" id="KW-0456">Lyase</keyword>
<name>A0A7W8QMY4_9ACTN</name>
<dbReference type="SUPFAM" id="SSF51621">
    <property type="entry name" value="Phosphoenolpyruvate/pyruvate domain"/>
    <property type="match status" value="1"/>
</dbReference>
<dbReference type="EMBL" id="JACHDB010000001">
    <property type="protein sequence ID" value="MBB5432974.1"/>
    <property type="molecule type" value="Genomic_DNA"/>
</dbReference>
<dbReference type="InterPro" id="IPR015813">
    <property type="entry name" value="Pyrv/PenolPyrv_kinase-like_dom"/>
</dbReference>
<keyword evidence="10" id="KW-1185">Reference proteome</keyword>
<evidence type="ECO:0000313" key="9">
    <source>
        <dbReference type="EMBL" id="MBB5432974.1"/>
    </source>
</evidence>
<dbReference type="GO" id="GO:0046872">
    <property type="term" value="F:metal ion binding"/>
    <property type="evidence" value="ECO:0007669"/>
    <property type="project" value="UniProtKB-KW"/>
</dbReference>
<evidence type="ECO:0000313" key="10">
    <source>
        <dbReference type="Proteomes" id="UP000572635"/>
    </source>
</evidence>
<evidence type="ECO:0000256" key="8">
    <source>
        <dbReference type="RuleBase" id="RU361121"/>
    </source>
</evidence>
<comment type="catalytic activity">
    <reaction evidence="6">
        <text>3-hydroxybutane-1,2,3-tricarboxylate = pyruvate + succinate</text>
        <dbReference type="Rhea" id="RHEA:57504"/>
        <dbReference type="ChEBI" id="CHEBI:15361"/>
        <dbReference type="ChEBI" id="CHEBI:30031"/>
        <dbReference type="ChEBI" id="CHEBI:141790"/>
    </reaction>
</comment>
<evidence type="ECO:0000256" key="5">
    <source>
        <dbReference type="ARBA" id="ARBA00023239"/>
    </source>
</evidence>
<dbReference type="PANTHER" id="PTHR42905">
    <property type="entry name" value="PHOSPHOENOLPYRUVATE CARBOXYLASE"/>
    <property type="match status" value="1"/>
</dbReference>
<reference evidence="9 10" key="1">
    <citation type="submission" date="2020-08" db="EMBL/GenBank/DDBJ databases">
        <title>Sequencing the genomes of 1000 actinobacteria strains.</title>
        <authorList>
            <person name="Klenk H.-P."/>
        </authorList>
    </citation>
    <scope>NUCLEOTIDE SEQUENCE [LARGE SCALE GENOMIC DNA]</scope>
    <source>
        <strain evidence="9 10">DSM 44551</strain>
    </source>
</reference>
<keyword evidence="3" id="KW-0479">Metal-binding</keyword>
<proteinExistence type="inferred from homology"/>
<evidence type="ECO:0000256" key="3">
    <source>
        <dbReference type="ARBA" id="ARBA00022723"/>
    </source>
</evidence>
<comment type="catalytic activity">
    <reaction evidence="8">
        <text>(2S,3R)-3-hydroxybutane-1,2,3-tricarboxylate = pyruvate + succinate</text>
        <dbReference type="Rhea" id="RHEA:16809"/>
        <dbReference type="ChEBI" id="CHEBI:15361"/>
        <dbReference type="ChEBI" id="CHEBI:30031"/>
        <dbReference type="ChEBI" id="CHEBI:57429"/>
        <dbReference type="EC" id="4.1.3.30"/>
    </reaction>
</comment>
<dbReference type="InterPro" id="IPR040442">
    <property type="entry name" value="Pyrv_kinase-like_dom_sf"/>
</dbReference>
<dbReference type="AlphaFoldDB" id="A0A7W8QMY4"/>
<dbReference type="Proteomes" id="UP000572635">
    <property type="component" value="Unassembled WGS sequence"/>
</dbReference>
<dbReference type="Gene3D" id="3.20.20.60">
    <property type="entry name" value="Phosphoenolpyruvate-binding domains"/>
    <property type="match status" value="1"/>
</dbReference>
<sequence>MRYATTTPNERRRALRAGLASGRLLRVPGAFNPLTAVLIEELGFDGVYVSGAVLSADLALPDIGLTTLTEVADRGGRIARSTDLPALIDADTGFGEPLNAARTVQTLEDAGLAGCHLEDQVNPKRCGHLDGKAVTGTDEMVRRIRAAVRARRDPDFVICARTDARAVEGLDAAIERARAYVDAGADMVFPEAMRDASEFEAFRKAVDVPLLANMTEFGKSELLTAERLESIGMNMVIYPVTALRLAMGAVEAGLAELRGAGTQAGLVERMQTRSRLYELLDYDAYTAFDSDVHDFAPPAADRPGGAPNASERKG</sequence>
<dbReference type="GO" id="GO:0046421">
    <property type="term" value="F:methylisocitrate lyase activity"/>
    <property type="evidence" value="ECO:0007669"/>
    <property type="project" value="UniProtKB-EC"/>
</dbReference>
<dbReference type="EC" id="4.1.3.30" evidence="8"/>
<accession>A0A7W8QMY4</accession>
<dbReference type="Pfam" id="PF13714">
    <property type="entry name" value="PEP_mutase"/>
    <property type="match status" value="1"/>
</dbReference>
<comment type="cofactor">
    <cofactor evidence="1">
        <name>Mg(2+)</name>
        <dbReference type="ChEBI" id="CHEBI:18420"/>
    </cofactor>
</comment>
<dbReference type="GO" id="GO:0019629">
    <property type="term" value="P:propionate catabolic process, 2-methylcitrate cycle"/>
    <property type="evidence" value="ECO:0007669"/>
    <property type="project" value="InterPro"/>
</dbReference>
<organism evidence="9 10">
    <name type="scientific">Nocardiopsis composta</name>
    <dbReference type="NCBI Taxonomy" id="157465"/>
    <lineage>
        <taxon>Bacteria</taxon>
        <taxon>Bacillati</taxon>
        <taxon>Actinomycetota</taxon>
        <taxon>Actinomycetes</taxon>
        <taxon>Streptosporangiales</taxon>
        <taxon>Nocardiopsidaceae</taxon>
        <taxon>Nocardiopsis</taxon>
    </lineage>
</organism>
<gene>
    <name evidence="9" type="ORF">HDA36_003058</name>
</gene>
<protein>
    <recommendedName>
        <fullName evidence="8">Methylisocitrate lyase</fullName>
        <ecNumber evidence="8">4.1.3.30</ecNumber>
    </recommendedName>
</protein>
<dbReference type="PANTHER" id="PTHR42905:SF5">
    <property type="entry name" value="CARBOXYVINYL-CARBOXYPHOSPHONATE PHOSPHORYLMUTASE, CHLOROPLASTIC"/>
    <property type="match status" value="1"/>
</dbReference>
<comment type="function">
    <text evidence="8">Catalyzes the thermodynamically favored C-C bond cleavage of (2R,3S)-2-methylisocitrate to yield pyruvate and succinate.</text>
</comment>
<evidence type="ECO:0000256" key="7">
    <source>
        <dbReference type="ARBA" id="ARBA00058526"/>
    </source>
</evidence>
<dbReference type="FunFam" id="3.20.20.60:FF:000009">
    <property type="entry name" value="2-methylisocitrate lyase"/>
    <property type="match status" value="1"/>
</dbReference>
<evidence type="ECO:0000256" key="2">
    <source>
        <dbReference type="ARBA" id="ARBA00009282"/>
    </source>
</evidence>
<dbReference type="InterPro" id="IPR018523">
    <property type="entry name" value="Isocitrate_lyase_ph_CS"/>
</dbReference>
<dbReference type="NCBIfam" id="TIGR02317">
    <property type="entry name" value="prpB"/>
    <property type="match status" value="1"/>
</dbReference>
<comment type="pathway">
    <text evidence="8">Organic acid metabolism; propanoate degradation.</text>
</comment>
<comment type="caution">
    <text evidence="9">The sequence shown here is derived from an EMBL/GenBank/DDBJ whole genome shotgun (WGS) entry which is preliminary data.</text>
</comment>
<dbReference type="InterPro" id="IPR012695">
    <property type="entry name" value="PrpB"/>
</dbReference>
<comment type="function">
    <text evidence="7">Involved in the methylcitric acid cycle. Catalyzes the cleavage of 2-methylisocitrate to yield pyruvate and succinate.</text>
</comment>
<evidence type="ECO:0000256" key="1">
    <source>
        <dbReference type="ARBA" id="ARBA00001946"/>
    </source>
</evidence>
<dbReference type="InterPro" id="IPR039556">
    <property type="entry name" value="ICL/PEPM"/>
</dbReference>
<dbReference type="CDD" id="cd00377">
    <property type="entry name" value="ICL_PEPM"/>
    <property type="match status" value="1"/>
</dbReference>